<dbReference type="OrthoDB" id="387308at2759"/>
<reference evidence="3" key="1">
    <citation type="submission" date="2017-04" db="EMBL/GenBank/DDBJ databases">
        <title>Plasmodium gonderi genome.</title>
        <authorList>
            <person name="Arisue N."/>
            <person name="Honma H."/>
            <person name="Kawai S."/>
            <person name="Tougan T."/>
            <person name="Tanabe K."/>
            <person name="Horii T."/>
        </authorList>
    </citation>
    <scope>NUCLEOTIDE SEQUENCE [LARGE SCALE GENOMIC DNA]</scope>
    <source>
        <strain evidence="3">ATCC 30045</strain>
    </source>
</reference>
<evidence type="ECO:0000256" key="1">
    <source>
        <dbReference type="SAM" id="MobiDB-lite"/>
    </source>
</evidence>
<dbReference type="EMBL" id="BDQF01000004">
    <property type="protein sequence ID" value="GAW79536.1"/>
    <property type="molecule type" value="Genomic_DNA"/>
</dbReference>
<feature type="region of interest" description="Disordered" evidence="1">
    <location>
        <begin position="38"/>
        <end position="70"/>
    </location>
</feature>
<gene>
    <name evidence="2" type="ORF">PGO_041360</name>
</gene>
<dbReference type="RefSeq" id="XP_028542125.1">
    <property type="nucleotide sequence ID" value="XM_028686324.1"/>
</dbReference>
<feature type="compositionally biased region" description="Basic and acidic residues" evidence="1">
    <location>
        <begin position="478"/>
        <end position="487"/>
    </location>
</feature>
<comment type="caution">
    <text evidence="2">The sequence shown here is derived from an EMBL/GenBank/DDBJ whole genome shotgun (WGS) entry which is preliminary data.</text>
</comment>
<feature type="compositionally biased region" description="Basic and acidic residues" evidence="1">
    <location>
        <begin position="57"/>
        <end position="68"/>
    </location>
</feature>
<evidence type="ECO:0000313" key="2">
    <source>
        <dbReference type="EMBL" id="GAW79536.1"/>
    </source>
</evidence>
<name>A0A1Y1JAL4_PLAGO</name>
<evidence type="ECO:0000313" key="3">
    <source>
        <dbReference type="Proteomes" id="UP000195521"/>
    </source>
</evidence>
<accession>A0A1Y1JAL4</accession>
<dbReference type="AlphaFoldDB" id="A0A1Y1JAL4"/>
<keyword evidence="3" id="KW-1185">Reference proteome</keyword>
<feature type="region of interest" description="Disordered" evidence="1">
    <location>
        <begin position="477"/>
        <end position="499"/>
    </location>
</feature>
<proteinExistence type="predicted"/>
<dbReference type="GeneID" id="39746247"/>
<sequence length="499" mass="57249">MAIYFSPKNFVLLNKSGIKCVKNAKSTFDGGIALQKSSEPEDMVTKDDISMPSPASNEEKQGRPKTTDKGSAMFSQHFERTRPSDYANVKSAFMEDEIVVKIKGTCGAEIGVFFVPPIFTYSQTNNNCIEVISDLIETDKRVFFDKHKFQNKCNESKIKQFKIVDYIKDNMLKLQWKVYPTKDTQSEANKENINLFRIPFLGNYIPTLHVPSWVGNDHFYLLGSKNCSVESDISDSLETDDSTSKIFMRMDKNAGKWHTRSLGVIEDSPLDEYDDYFAQENDTEDDITIEQMKSDEESNENKMKKIISCILKGIYKTDQNGNKKLITLEDLEEDLKEKLIIYCQLLKKLDTSGTLENHELGSAIDIFNNLTKFLQKHENESNYNLLRKLRNPAMCMKNVSEWITHRRGLVLPDSSCSNTNENDTIFETNSNWVNYVNDNIRNVSYNVYKGEDDGMTDVDNLKMMNRKFFNSSDNVDCNNEHSDEPNDKNGCVSKIDVEE</sequence>
<organism evidence="2 3">
    <name type="scientific">Plasmodium gonderi</name>
    <dbReference type="NCBI Taxonomy" id="77519"/>
    <lineage>
        <taxon>Eukaryota</taxon>
        <taxon>Sar</taxon>
        <taxon>Alveolata</taxon>
        <taxon>Apicomplexa</taxon>
        <taxon>Aconoidasida</taxon>
        <taxon>Haemosporida</taxon>
        <taxon>Plasmodiidae</taxon>
        <taxon>Plasmodium</taxon>
        <taxon>Plasmodium (Plasmodium)</taxon>
    </lineage>
</organism>
<dbReference type="Proteomes" id="UP000195521">
    <property type="component" value="Unassembled WGS sequence"/>
</dbReference>
<protein>
    <submittedName>
        <fullName evidence="2">Serine-repeat antigen 4c</fullName>
    </submittedName>
</protein>